<keyword evidence="3 7" id="KW-0802">TPR repeat</keyword>
<evidence type="ECO:0000256" key="6">
    <source>
        <dbReference type="ARBA" id="ARBA00025750"/>
    </source>
</evidence>
<comment type="similarity">
    <text evidence="6">Belongs to the MS5 protein family.</text>
</comment>
<feature type="region of interest" description="Disordered" evidence="8">
    <location>
        <begin position="268"/>
        <end position="288"/>
    </location>
</feature>
<dbReference type="InterPro" id="IPR011990">
    <property type="entry name" value="TPR-like_helical_dom_sf"/>
</dbReference>
<comment type="subcellular location">
    <subcellularLocation>
        <location evidence="1">Nucleus</location>
    </subcellularLocation>
</comment>
<dbReference type="PANTHER" id="PTHR36326:SF4">
    <property type="entry name" value="PROTEIN POLLENLESS 3-LIKE 1"/>
    <property type="match status" value="1"/>
</dbReference>
<evidence type="ECO:0000313" key="9">
    <source>
        <dbReference type="EMBL" id="CAI9089592.1"/>
    </source>
</evidence>
<name>A0AAV1C458_OLDCO</name>
<sequence>MFWAAINAGDRVESALKDMAIVMKQLDRSDEAIEAIKSFRDLCPQESQESIDNILIELYKKSGRIEEEIQLLKDKIEKIEELCFDGKRTKIARSQGKKIEITIDKEYSRLLGNLGWALLQLEDYKSAEEAYRKSLSFDPDDNKKCNLAICLIHLNKTSEAKFLLHSVRASSKYQQLGGTQVKSYERATQILGDIEVKSEVKTMETPMSLNKPQDFTRKDEVSSTKKSYYTQPLHGKHITRWSPVNEAKCFDLPLPRRRALNFECSNSKSWKDDSTYPSGDSEVKSEVKTMEREDGAYIEVQTIFPSVLRSSQGFPTSSSGSVLQTNRTPDECSAQKKSWAEMVEEDDNQMKLSSSTDDFADENYNINITPETPMSLNKPQNLNRKDELSSIKKGYYTQPLHDYQITMSSPVNKAKRFDLPPQRRALDFGCSTTKSLKEGSVYSSSSGHLKSMKTKRLQAFRDITP</sequence>
<reference evidence="9" key="1">
    <citation type="submission" date="2023-03" db="EMBL/GenBank/DDBJ databases">
        <authorList>
            <person name="Julca I."/>
        </authorList>
    </citation>
    <scope>NUCLEOTIDE SEQUENCE</scope>
</reference>
<dbReference type="GO" id="GO:0005634">
    <property type="term" value="C:nucleus"/>
    <property type="evidence" value="ECO:0007669"/>
    <property type="project" value="UniProtKB-SubCell"/>
</dbReference>
<keyword evidence="5" id="KW-0539">Nucleus</keyword>
<evidence type="ECO:0000256" key="5">
    <source>
        <dbReference type="ARBA" id="ARBA00023242"/>
    </source>
</evidence>
<gene>
    <name evidence="9" type="ORF">OLC1_LOCUS1914</name>
</gene>
<dbReference type="InterPro" id="IPR019734">
    <property type="entry name" value="TPR_rpt"/>
</dbReference>
<keyword evidence="10" id="KW-1185">Reference proteome</keyword>
<dbReference type="SMART" id="SM00028">
    <property type="entry name" value="TPR"/>
    <property type="match status" value="2"/>
</dbReference>
<evidence type="ECO:0000256" key="7">
    <source>
        <dbReference type="PROSITE-ProRule" id="PRU00339"/>
    </source>
</evidence>
<evidence type="ECO:0000256" key="4">
    <source>
        <dbReference type="ARBA" id="ARBA00023054"/>
    </source>
</evidence>
<keyword evidence="2" id="KW-0677">Repeat</keyword>
<evidence type="ECO:0000256" key="2">
    <source>
        <dbReference type="ARBA" id="ARBA00022737"/>
    </source>
</evidence>
<protein>
    <submittedName>
        <fullName evidence="9">OLC1v1024187C1</fullName>
    </submittedName>
</protein>
<dbReference type="Gene3D" id="1.25.40.10">
    <property type="entry name" value="Tetratricopeptide repeat domain"/>
    <property type="match status" value="1"/>
</dbReference>
<dbReference type="InterPro" id="IPR044961">
    <property type="entry name" value="MS5/SDI1"/>
</dbReference>
<keyword evidence="4" id="KW-0175">Coiled coil</keyword>
<accession>A0AAV1C458</accession>
<dbReference type="Proteomes" id="UP001161247">
    <property type="component" value="Chromosome 1"/>
</dbReference>
<dbReference type="PANTHER" id="PTHR36326">
    <property type="entry name" value="PROTEIN POLLENLESS 3-LIKE 2"/>
    <property type="match status" value="1"/>
</dbReference>
<dbReference type="PROSITE" id="PS50005">
    <property type="entry name" value="TPR"/>
    <property type="match status" value="1"/>
</dbReference>
<dbReference type="SUPFAM" id="SSF48452">
    <property type="entry name" value="TPR-like"/>
    <property type="match status" value="1"/>
</dbReference>
<evidence type="ECO:0000313" key="10">
    <source>
        <dbReference type="Proteomes" id="UP001161247"/>
    </source>
</evidence>
<dbReference type="AlphaFoldDB" id="A0AAV1C458"/>
<evidence type="ECO:0000256" key="3">
    <source>
        <dbReference type="ARBA" id="ARBA00022803"/>
    </source>
</evidence>
<dbReference type="EMBL" id="OX459118">
    <property type="protein sequence ID" value="CAI9089592.1"/>
    <property type="molecule type" value="Genomic_DNA"/>
</dbReference>
<feature type="compositionally biased region" description="Low complexity" evidence="8">
    <location>
        <begin position="310"/>
        <end position="321"/>
    </location>
</feature>
<feature type="region of interest" description="Disordered" evidence="8">
    <location>
        <begin position="310"/>
        <end position="337"/>
    </location>
</feature>
<feature type="repeat" description="TPR" evidence="7">
    <location>
        <begin position="108"/>
        <end position="141"/>
    </location>
</feature>
<evidence type="ECO:0000256" key="1">
    <source>
        <dbReference type="ARBA" id="ARBA00004123"/>
    </source>
</evidence>
<evidence type="ECO:0000256" key="8">
    <source>
        <dbReference type="SAM" id="MobiDB-lite"/>
    </source>
</evidence>
<proteinExistence type="inferred from homology"/>
<dbReference type="Pfam" id="PF00515">
    <property type="entry name" value="TPR_1"/>
    <property type="match status" value="1"/>
</dbReference>
<organism evidence="9 10">
    <name type="scientific">Oldenlandia corymbosa var. corymbosa</name>
    <dbReference type="NCBI Taxonomy" id="529605"/>
    <lineage>
        <taxon>Eukaryota</taxon>
        <taxon>Viridiplantae</taxon>
        <taxon>Streptophyta</taxon>
        <taxon>Embryophyta</taxon>
        <taxon>Tracheophyta</taxon>
        <taxon>Spermatophyta</taxon>
        <taxon>Magnoliopsida</taxon>
        <taxon>eudicotyledons</taxon>
        <taxon>Gunneridae</taxon>
        <taxon>Pentapetalae</taxon>
        <taxon>asterids</taxon>
        <taxon>lamiids</taxon>
        <taxon>Gentianales</taxon>
        <taxon>Rubiaceae</taxon>
        <taxon>Rubioideae</taxon>
        <taxon>Spermacoceae</taxon>
        <taxon>Hedyotis-Oldenlandia complex</taxon>
        <taxon>Oldenlandia</taxon>
    </lineage>
</organism>